<sequence length="367" mass="38174">MGPGRTRPSAHGGARGCGCRGHPRQGRHAVPAQLHRRRIRRAKPRGEPRPRAQQRATRCRDRRGVVGTDGVSGRVVVFGDVIDDIVVVPSGPIRADTDTPSSIRHRAGGSAANVASWLGDQGAAVDFVGRVATEDVTRHDVILSGFGVTPHLVADDENPTGAIVVLVDGNQRSMLTERGANAFLTADAVTDALLDAAAIVHFTGYSIYHSQDHAPLRRLFERAASRNVVVSVDPASAGDLDDFGVDRFLDLIDGAGMLFPNLDEGKALTGLDDPYRIAEVLGERFPLVALTLGVGGVVIAERGKDLVFVPAVESAVVDPTGAGDSFTAGFLAAWMSGAGAEAAASAAVAVAARAVTSVGGRPSPARA</sequence>
<protein>
    <recommendedName>
        <fullName evidence="5">Carbohydrate kinase PfkB domain-containing protein</fullName>
    </recommendedName>
</protein>
<dbReference type="InterPro" id="IPR052700">
    <property type="entry name" value="Carb_kinase_PfkB-like"/>
</dbReference>
<dbReference type="InterPro" id="IPR029056">
    <property type="entry name" value="Ribokinase-like"/>
</dbReference>
<accession>A0A4R8VE28</accession>
<dbReference type="PANTHER" id="PTHR43320:SF3">
    <property type="entry name" value="CARBOHYDRATE KINASE PFKB DOMAIN-CONTAINING PROTEIN"/>
    <property type="match status" value="1"/>
</dbReference>
<dbReference type="InterPro" id="IPR011611">
    <property type="entry name" value="PfkB_dom"/>
</dbReference>
<keyword evidence="3" id="KW-0418">Kinase</keyword>
<name>A0A4R8VE28_9MICO</name>
<evidence type="ECO:0000313" key="6">
    <source>
        <dbReference type="EMBL" id="TFB80097.1"/>
    </source>
</evidence>
<feature type="region of interest" description="Disordered" evidence="4">
    <location>
        <begin position="1"/>
        <end position="65"/>
    </location>
</feature>
<dbReference type="InterPro" id="IPR002173">
    <property type="entry name" value="Carboh/pur_kinase_PfkB_CS"/>
</dbReference>
<evidence type="ECO:0000256" key="1">
    <source>
        <dbReference type="ARBA" id="ARBA00010688"/>
    </source>
</evidence>
<dbReference type="GO" id="GO:0016301">
    <property type="term" value="F:kinase activity"/>
    <property type="evidence" value="ECO:0007669"/>
    <property type="project" value="UniProtKB-KW"/>
</dbReference>
<dbReference type="SUPFAM" id="SSF53613">
    <property type="entry name" value="Ribokinase-like"/>
    <property type="match status" value="1"/>
</dbReference>
<dbReference type="Pfam" id="PF00294">
    <property type="entry name" value="PfkB"/>
    <property type="match status" value="1"/>
</dbReference>
<feature type="compositionally biased region" description="Basic residues" evidence="4">
    <location>
        <begin position="34"/>
        <end position="43"/>
    </location>
</feature>
<evidence type="ECO:0000259" key="5">
    <source>
        <dbReference type="Pfam" id="PF00294"/>
    </source>
</evidence>
<comment type="caution">
    <text evidence="6">The sequence shown here is derived from an EMBL/GenBank/DDBJ whole genome shotgun (WGS) entry which is preliminary data.</text>
</comment>
<evidence type="ECO:0000313" key="7">
    <source>
        <dbReference type="Proteomes" id="UP000298488"/>
    </source>
</evidence>
<organism evidence="6 7">
    <name type="scientific">Terrimesophilobacter mesophilus</name>
    <dbReference type="NCBI Taxonomy" id="433647"/>
    <lineage>
        <taxon>Bacteria</taxon>
        <taxon>Bacillati</taxon>
        <taxon>Actinomycetota</taxon>
        <taxon>Actinomycetes</taxon>
        <taxon>Micrococcales</taxon>
        <taxon>Microbacteriaceae</taxon>
        <taxon>Terrimesophilobacter</taxon>
    </lineage>
</organism>
<dbReference type="EMBL" id="SOFI01000003">
    <property type="protein sequence ID" value="TFB80097.1"/>
    <property type="molecule type" value="Genomic_DNA"/>
</dbReference>
<keyword evidence="2" id="KW-0808">Transferase</keyword>
<keyword evidence="7" id="KW-1185">Reference proteome</keyword>
<dbReference type="PANTHER" id="PTHR43320">
    <property type="entry name" value="SUGAR KINASE"/>
    <property type="match status" value="1"/>
</dbReference>
<evidence type="ECO:0000256" key="3">
    <source>
        <dbReference type="ARBA" id="ARBA00022777"/>
    </source>
</evidence>
<proteinExistence type="inferred from homology"/>
<dbReference type="PROSITE" id="PS00584">
    <property type="entry name" value="PFKB_KINASES_2"/>
    <property type="match status" value="1"/>
</dbReference>
<evidence type="ECO:0000256" key="4">
    <source>
        <dbReference type="SAM" id="MobiDB-lite"/>
    </source>
</evidence>
<dbReference type="Proteomes" id="UP000298488">
    <property type="component" value="Unassembled WGS sequence"/>
</dbReference>
<dbReference type="Gene3D" id="3.40.1190.20">
    <property type="match status" value="1"/>
</dbReference>
<feature type="domain" description="Carbohydrate kinase PfkB" evidence="5">
    <location>
        <begin position="74"/>
        <end position="362"/>
    </location>
</feature>
<dbReference type="OrthoDB" id="9808601at2"/>
<reference evidence="6 7" key="1">
    <citation type="submission" date="2019-03" db="EMBL/GenBank/DDBJ databases">
        <title>Genomics of glacier-inhabiting Cryobacterium strains.</title>
        <authorList>
            <person name="Liu Q."/>
            <person name="Xin Y.-H."/>
        </authorList>
    </citation>
    <scope>NUCLEOTIDE SEQUENCE [LARGE SCALE GENOMIC DNA]</scope>
    <source>
        <strain evidence="6 7">CGMCC 1.10440</strain>
    </source>
</reference>
<dbReference type="AlphaFoldDB" id="A0A4R8VE28"/>
<comment type="similarity">
    <text evidence="1">Belongs to the carbohydrate kinase PfkB family.</text>
</comment>
<gene>
    <name evidence="6" type="ORF">E3N84_08595</name>
</gene>
<evidence type="ECO:0000256" key="2">
    <source>
        <dbReference type="ARBA" id="ARBA00022679"/>
    </source>
</evidence>